<reference evidence="1 2" key="1">
    <citation type="submission" date="2018-05" db="EMBL/GenBank/DDBJ databases">
        <title>Draft genome of Methanospirillum stamsii Pt1.</title>
        <authorList>
            <person name="Dueholm M.S."/>
            <person name="Nielsen P.H."/>
            <person name="Bakmann L.F."/>
            <person name="Otzen D.E."/>
        </authorList>
    </citation>
    <scope>NUCLEOTIDE SEQUENCE [LARGE SCALE GENOMIC DNA]</scope>
    <source>
        <strain evidence="1 2">Pt1</strain>
    </source>
</reference>
<organism evidence="1 2">
    <name type="scientific">Methanospirillum stamsii</name>
    <dbReference type="NCBI Taxonomy" id="1277351"/>
    <lineage>
        <taxon>Archaea</taxon>
        <taxon>Methanobacteriati</taxon>
        <taxon>Methanobacteriota</taxon>
        <taxon>Stenosarchaea group</taxon>
        <taxon>Methanomicrobia</taxon>
        <taxon>Methanomicrobiales</taxon>
        <taxon>Methanospirillaceae</taxon>
        <taxon>Methanospirillum</taxon>
    </lineage>
</organism>
<dbReference type="AlphaFoldDB" id="A0A2V2NKF7"/>
<dbReference type="EMBL" id="QGMZ01000007">
    <property type="protein sequence ID" value="PWR75823.1"/>
    <property type="molecule type" value="Genomic_DNA"/>
</dbReference>
<protein>
    <submittedName>
        <fullName evidence="1">Uncharacterized protein</fullName>
    </submittedName>
</protein>
<evidence type="ECO:0000313" key="1">
    <source>
        <dbReference type="EMBL" id="PWR75823.1"/>
    </source>
</evidence>
<dbReference type="Pfam" id="PF20116">
    <property type="entry name" value="DUF6506"/>
    <property type="match status" value="1"/>
</dbReference>
<sequence>MVLKVAFMFVAPGADPAIHRSIIKTTEVELITVGVGNYSVAEQIARDLVNEGVTAIELCGGFGILGTARVKQSVGNKAEIGVVRFDTHPGLGNISGDQCSSQ</sequence>
<proteinExistence type="predicted"/>
<keyword evidence="2" id="KW-1185">Reference proteome</keyword>
<accession>A0A2V2NKF7</accession>
<comment type="caution">
    <text evidence="1">The sequence shown here is derived from an EMBL/GenBank/DDBJ whole genome shotgun (WGS) entry which is preliminary data.</text>
</comment>
<dbReference type="RefSeq" id="WP_109939637.1">
    <property type="nucleotide sequence ID" value="NZ_CP176366.1"/>
</dbReference>
<dbReference type="GeneID" id="97609957"/>
<dbReference type="OrthoDB" id="89289at2157"/>
<dbReference type="Proteomes" id="UP000245934">
    <property type="component" value="Unassembled WGS sequence"/>
</dbReference>
<evidence type="ECO:0000313" key="2">
    <source>
        <dbReference type="Proteomes" id="UP000245934"/>
    </source>
</evidence>
<dbReference type="InterPro" id="IPR045441">
    <property type="entry name" value="DUF6506"/>
</dbReference>
<name>A0A2V2NKF7_9EURY</name>
<gene>
    <name evidence="1" type="ORF">DLD82_03020</name>
</gene>